<dbReference type="OrthoDB" id="443318at2759"/>
<accession>A0A068UKT1</accession>
<dbReference type="PRINTS" id="PR00724">
    <property type="entry name" value="CRBOXYPTASEC"/>
</dbReference>
<dbReference type="PANTHER" id="PTHR11802:SF224">
    <property type="entry name" value="SERINE CARBOXYPEPTIDASE-LIKE 7 ISOFORM X1"/>
    <property type="match status" value="1"/>
</dbReference>
<keyword evidence="2" id="KW-0812">Transmembrane</keyword>
<feature type="transmembrane region" description="Helical" evidence="2">
    <location>
        <begin position="424"/>
        <end position="446"/>
    </location>
</feature>
<evidence type="ECO:0008006" key="6">
    <source>
        <dbReference type="Google" id="ProtNLM"/>
    </source>
</evidence>
<dbReference type="InParanoid" id="A0A068UKT1"/>
<dbReference type="GO" id="GO:0019748">
    <property type="term" value="P:secondary metabolic process"/>
    <property type="evidence" value="ECO:0007669"/>
    <property type="project" value="TreeGrafter"/>
</dbReference>
<dbReference type="GO" id="GO:0004185">
    <property type="term" value="F:serine-type carboxypeptidase activity"/>
    <property type="evidence" value="ECO:0007669"/>
    <property type="project" value="InterPro"/>
</dbReference>
<protein>
    <recommendedName>
        <fullName evidence="6">Serine carboxypeptidase-like 18</fullName>
    </recommendedName>
</protein>
<dbReference type="EMBL" id="HG739115">
    <property type="protein sequence ID" value="CDP08178.1"/>
    <property type="molecule type" value="Genomic_DNA"/>
</dbReference>
<evidence type="ECO:0000313" key="5">
    <source>
        <dbReference type="Proteomes" id="UP000295252"/>
    </source>
</evidence>
<keyword evidence="3" id="KW-0732">Signal</keyword>
<keyword evidence="2" id="KW-1133">Transmembrane helix</keyword>
<gene>
    <name evidence="4" type="ORF">GSCOC_T00026930001</name>
</gene>
<dbReference type="Gene3D" id="3.40.50.1820">
    <property type="entry name" value="alpha/beta hydrolase"/>
    <property type="match status" value="1"/>
</dbReference>
<evidence type="ECO:0000256" key="1">
    <source>
        <dbReference type="ARBA" id="ARBA00009431"/>
    </source>
</evidence>
<sequence length="508" mass="58342">MFLSCIWFLELLLLSLLFNVNSAQTIVKSLPGYPGELPFKLETGYVSVGKNDTVQLFYYFIESERDAVRDPLVLWLTGGIGCSAFSGLVYEIGPLNFDAESYNGSLPSFILNPYSWTKIANIILLDLPVGTGFSYATTSQGYLSSDTKSTNDAYMFLQKWLLNHPKFINNRLYIAGDSYGGKIAPMVVLEITKGGNEAGLTPHMSIEGYLIGNPAMNVPKDMNWRVPYAHLLALISDEYYERAKSSCDGEYMNPNPNNTECQFALQLIKQCTSDICLSHILEPICKFRAPKLDGLKWDLTYFEEDPNDVLLLSSDQENPKCRFTDYVLSYVWMNNPSVREALQIRKGTKEKWKRCNGSLPISYDQDVTSVFDHHQVLSTKGYQALVYSGDHDMMIPYIGTLRWIRDLNLTLEEDWRPWFLNGQIAGFVFKFLALTYYYVCYIFSGWRSHRPRIQAKRMFCHDRPMVLLLSFVDQERKASREYFSTVTRKIQFKIPILLFQSSQKILVR</sequence>
<feature type="chain" id="PRO_5001654892" description="Serine carboxypeptidase-like 18" evidence="3">
    <location>
        <begin position="24"/>
        <end position="508"/>
    </location>
</feature>
<dbReference type="Pfam" id="PF00450">
    <property type="entry name" value="Peptidase_S10"/>
    <property type="match status" value="1"/>
</dbReference>
<dbReference type="Gramene" id="CDP08178">
    <property type="protein sequence ID" value="CDP08178"/>
    <property type="gene ID" value="GSCOC_T00026930001"/>
</dbReference>
<name>A0A068UKT1_COFCA</name>
<proteinExistence type="inferred from homology"/>
<keyword evidence="2" id="KW-0472">Membrane</keyword>
<dbReference type="GO" id="GO:0006508">
    <property type="term" value="P:proteolysis"/>
    <property type="evidence" value="ECO:0007669"/>
    <property type="project" value="InterPro"/>
</dbReference>
<evidence type="ECO:0000256" key="2">
    <source>
        <dbReference type="SAM" id="Phobius"/>
    </source>
</evidence>
<dbReference type="Proteomes" id="UP000295252">
    <property type="component" value="Chromosome X"/>
</dbReference>
<evidence type="ECO:0000313" key="4">
    <source>
        <dbReference type="EMBL" id="CDP08178.1"/>
    </source>
</evidence>
<dbReference type="PhylomeDB" id="A0A068UKT1"/>
<dbReference type="Gene3D" id="3.40.50.12670">
    <property type="match status" value="1"/>
</dbReference>
<dbReference type="SUPFAM" id="SSF53474">
    <property type="entry name" value="alpha/beta-Hydrolases"/>
    <property type="match status" value="1"/>
</dbReference>
<dbReference type="FunFam" id="3.40.50.1820:FF:000072">
    <property type="entry name" value="Serine carboxypeptidase-like 19"/>
    <property type="match status" value="1"/>
</dbReference>
<dbReference type="AlphaFoldDB" id="A0A068UKT1"/>
<reference evidence="5" key="1">
    <citation type="journal article" date="2014" name="Science">
        <title>The coffee genome provides insight into the convergent evolution of caffeine biosynthesis.</title>
        <authorList>
            <person name="Denoeud F."/>
            <person name="Carretero-Paulet L."/>
            <person name="Dereeper A."/>
            <person name="Droc G."/>
            <person name="Guyot R."/>
            <person name="Pietrella M."/>
            <person name="Zheng C."/>
            <person name="Alberti A."/>
            <person name="Anthony F."/>
            <person name="Aprea G."/>
            <person name="Aury J.M."/>
            <person name="Bento P."/>
            <person name="Bernard M."/>
            <person name="Bocs S."/>
            <person name="Campa C."/>
            <person name="Cenci A."/>
            <person name="Combes M.C."/>
            <person name="Crouzillat D."/>
            <person name="Da Silva C."/>
            <person name="Daddiego L."/>
            <person name="De Bellis F."/>
            <person name="Dussert S."/>
            <person name="Garsmeur O."/>
            <person name="Gayraud T."/>
            <person name="Guignon V."/>
            <person name="Jahn K."/>
            <person name="Jamilloux V."/>
            <person name="Joet T."/>
            <person name="Labadie K."/>
            <person name="Lan T."/>
            <person name="Leclercq J."/>
            <person name="Lepelley M."/>
            <person name="Leroy T."/>
            <person name="Li L.T."/>
            <person name="Librado P."/>
            <person name="Lopez L."/>
            <person name="Munoz A."/>
            <person name="Noel B."/>
            <person name="Pallavicini A."/>
            <person name="Perrotta G."/>
            <person name="Poncet V."/>
            <person name="Pot D."/>
            <person name="Priyono X."/>
            <person name="Rigoreau M."/>
            <person name="Rouard M."/>
            <person name="Rozas J."/>
            <person name="Tranchant-Dubreuil C."/>
            <person name="VanBuren R."/>
            <person name="Zhang Q."/>
            <person name="Andrade A.C."/>
            <person name="Argout X."/>
            <person name="Bertrand B."/>
            <person name="de Kochko A."/>
            <person name="Graziosi G."/>
            <person name="Henry R.J."/>
            <person name="Jayarama X."/>
            <person name="Ming R."/>
            <person name="Nagai C."/>
            <person name="Rounsley S."/>
            <person name="Sankoff D."/>
            <person name="Giuliano G."/>
            <person name="Albert V.A."/>
            <person name="Wincker P."/>
            <person name="Lashermes P."/>
        </authorList>
    </citation>
    <scope>NUCLEOTIDE SEQUENCE [LARGE SCALE GENOMIC DNA]</scope>
    <source>
        <strain evidence="5">cv. DH200-94</strain>
    </source>
</reference>
<dbReference type="InterPro" id="IPR029058">
    <property type="entry name" value="AB_hydrolase_fold"/>
</dbReference>
<feature type="signal peptide" evidence="3">
    <location>
        <begin position="1"/>
        <end position="23"/>
    </location>
</feature>
<comment type="similarity">
    <text evidence="1">Belongs to the peptidase S10 family.</text>
</comment>
<dbReference type="OMA" id="MECHAMI"/>
<evidence type="ECO:0000256" key="3">
    <source>
        <dbReference type="SAM" id="SignalP"/>
    </source>
</evidence>
<keyword evidence="5" id="KW-1185">Reference proteome</keyword>
<dbReference type="GO" id="GO:0016747">
    <property type="term" value="F:acyltransferase activity, transferring groups other than amino-acyl groups"/>
    <property type="evidence" value="ECO:0007669"/>
    <property type="project" value="TreeGrafter"/>
</dbReference>
<dbReference type="PANTHER" id="PTHR11802">
    <property type="entry name" value="SERINE PROTEASE FAMILY S10 SERINE CARBOXYPEPTIDASE"/>
    <property type="match status" value="1"/>
</dbReference>
<dbReference type="InterPro" id="IPR001563">
    <property type="entry name" value="Peptidase_S10"/>
</dbReference>
<organism evidence="4 5">
    <name type="scientific">Coffea canephora</name>
    <name type="common">Robusta coffee</name>
    <dbReference type="NCBI Taxonomy" id="49390"/>
    <lineage>
        <taxon>Eukaryota</taxon>
        <taxon>Viridiplantae</taxon>
        <taxon>Streptophyta</taxon>
        <taxon>Embryophyta</taxon>
        <taxon>Tracheophyta</taxon>
        <taxon>Spermatophyta</taxon>
        <taxon>Magnoliopsida</taxon>
        <taxon>eudicotyledons</taxon>
        <taxon>Gunneridae</taxon>
        <taxon>Pentapetalae</taxon>
        <taxon>asterids</taxon>
        <taxon>lamiids</taxon>
        <taxon>Gentianales</taxon>
        <taxon>Rubiaceae</taxon>
        <taxon>Ixoroideae</taxon>
        <taxon>Gardenieae complex</taxon>
        <taxon>Bertiereae - Coffeeae clade</taxon>
        <taxon>Coffeeae</taxon>
        <taxon>Coffea</taxon>
    </lineage>
</organism>